<accession>A0ABT9J6F7</accession>
<evidence type="ECO:0000256" key="2">
    <source>
        <dbReference type="ARBA" id="ARBA00034301"/>
    </source>
</evidence>
<organism evidence="5 6">
    <name type="scientific">Chengkuizengella axinellae</name>
    <dbReference type="NCBI Taxonomy" id="3064388"/>
    <lineage>
        <taxon>Bacteria</taxon>
        <taxon>Bacillati</taxon>
        <taxon>Bacillota</taxon>
        <taxon>Bacilli</taxon>
        <taxon>Bacillales</taxon>
        <taxon>Paenibacillaceae</taxon>
        <taxon>Chengkuizengella</taxon>
    </lineage>
</organism>
<dbReference type="SMART" id="SM00849">
    <property type="entry name" value="Lactamase_B"/>
    <property type="match status" value="1"/>
</dbReference>
<dbReference type="PANTHER" id="PTHR47619:SF1">
    <property type="entry name" value="EXODEOXYRIBONUCLEASE WALJ"/>
    <property type="match status" value="1"/>
</dbReference>
<evidence type="ECO:0000256" key="3">
    <source>
        <dbReference type="ARBA" id="ARBA00048505"/>
    </source>
</evidence>
<name>A0ABT9J6F7_9BACL</name>
<reference evidence="5 6" key="1">
    <citation type="submission" date="2023-08" db="EMBL/GenBank/DDBJ databases">
        <authorList>
            <person name="Park J.-S."/>
        </authorList>
    </citation>
    <scope>NUCLEOTIDE SEQUENCE [LARGE SCALE GENOMIC DNA]</scope>
    <source>
        <strain evidence="5 6">2205SS18-9</strain>
    </source>
</reference>
<evidence type="ECO:0000313" key="6">
    <source>
        <dbReference type="Proteomes" id="UP001231941"/>
    </source>
</evidence>
<keyword evidence="6" id="KW-1185">Reference proteome</keyword>
<dbReference type="Pfam" id="PF12706">
    <property type="entry name" value="Lactamase_B_2"/>
    <property type="match status" value="1"/>
</dbReference>
<protein>
    <submittedName>
        <fullName evidence="5">MBL fold metallo-hydrolase</fullName>
    </submittedName>
</protein>
<comment type="catalytic activity">
    <reaction evidence="3">
        <text>3',5'-cyclic UMP + H2O = UMP + H(+)</text>
        <dbReference type="Rhea" id="RHEA:70575"/>
        <dbReference type="ChEBI" id="CHEBI:15377"/>
        <dbReference type="ChEBI" id="CHEBI:15378"/>
        <dbReference type="ChEBI" id="CHEBI:57865"/>
        <dbReference type="ChEBI" id="CHEBI:184387"/>
    </reaction>
    <physiologicalReaction direction="left-to-right" evidence="3">
        <dbReference type="Rhea" id="RHEA:70576"/>
    </physiologicalReaction>
</comment>
<evidence type="ECO:0000259" key="4">
    <source>
        <dbReference type="SMART" id="SM00849"/>
    </source>
</evidence>
<dbReference type="InterPro" id="IPR052533">
    <property type="entry name" value="WalJ/YycJ-like"/>
</dbReference>
<dbReference type="InterPro" id="IPR001279">
    <property type="entry name" value="Metallo-B-lactamas"/>
</dbReference>
<evidence type="ECO:0000313" key="5">
    <source>
        <dbReference type="EMBL" id="MDP5277206.1"/>
    </source>
</evidence>
<dbReference type="Gene3D" id="3.60.15.10">
    <property type="entry name" value="Ribonuclease Z/Hydroxyacylglutathione hydrolase-like"/>
    <property type="match status" value="1"/>
</dbReference>
<evidence type="ECO:0000256" key="1">
    <source>
        <dbReference type="ARBA" id="ARBA00034221"/>
    </source>
</evidence>
<dbReference type="Proteomes" id="UP001231941">
    <property type="component" value="Unassembled WGS sequence"/>
</dbReference>
<dbReference type="SUPFAM" id="SSF56281">
    <property type="entry name" value="Metallo-hydrolase/oxidoreductase"/>
    <property type="match status" value="1"/>
</dbReference>
<sequence length="234" mass="26551">MIEITTLASSSKGNCYKVTDGETALLLECGIRYKDIQIGLEFRMREIAGCLITHEHKDHCEAVKDIMKSIDVYASQGTLNALGIKGHRVKPISVKKQLTIGTWTILPFDVQHDVNEPLGFLLANQTGEKLLFATDTYYLKYKFKGLTHIMIECNYSIKILNENILSGRIPVVMKKRLLRSHFSLENIKDFFRSNDLSKVQEIHLLHLSDNNSDAEFFKSEIMKLTGKPVFVAGE</sequence>
<comment type="catalytic activity">
    <reaction evidence="1">
        <text>3',5'-cyclic CMP + H2O = CMP + H(+)</text>
        <dbReference type="Rhea" id="RHEA:72675"/>
        <dbReference type="ChEBI" id="CHEBI:15377"/>
        <dbReference type="ChEBI" id="CHEBI:15378"/>
        <dbReference type="ChEBI" id="CHEBI:58003"/>
        <dbReference type="ChEBI" id="CHEBI:60377"/>
    </reaction>
    <physiologicalReaction direction="left-to-right" evidence="1">
        <dbReference type="Rhea" id="RHEA:72676"/>
    </physiologicalReaction>
</comment>
<dbReference type="PANTHER" id="PTHR47619">
    <property type="entry name" value="METALLO-HYDROLASE YYCJ-RELATED"/>
    <property type="match status" value="1"/>
</dbReference>
<comment type="caution">
    <text evidence="5">The sequence shown here is derived from an EMBL/GenBank/DDBJ whole genome shotgun (WGS) entry which is preliminary data.</text>
</comment>
<feature type="domain" description="Metallo-beta-lactamase" evidence="4">
    <location>
        <begin position="12"/>
        <end position="181"/>
    </location>
</feature>
<comment type="function">
    <text evidence="2">Counteracts the endogenous Pycsar antiviral defense system. Phosphodiesterase that enables metal-dependent hydrolysis of host cyclic nucleotide Pycsar defense signals such as cCMP and cUMP.</text>
</comment>
<proteinExistence type="predicted"/>
<dbReference type="EMBL" id="JAVAMP010000029">
    <property type="protein sequence ID" value="MDP5277206.1"/>
    <property type="molecule type" value="Genomic_DNA"/>
</dbReference>
<dbReference type="RefSeq" id="WP_305994506.1">
    <property type="nucleotide sequence ID" value="NZ_JAVAMP010000029.1"/>
</dbReference>
<gene>
    <name evidence="5" type="ORF">Q5Y73_24280</name>
</gene>
<dbReference type="InterPro" id="IPR036866">
    <property type="entry name" value="RibonucZ/Hydroxyglut_hydro"/>
</dbReference>